<keyword evidence="3" id="KW-1185">Reference proteome</keyword>
<dbReference type="AlphaFoldDB" id="A0A397VX13"/>
<name>A0A397VX13_9GLOM</name>
<feature type="signal peptide" evidence="1">
    <location>
        <begin position="1"/>
        <end position="19"/>
    </location>
</feature>
<comment type="caution">
    <text evidence="2">The sequence shown here is derived from an EMBL/GenBank/DDBJ whole genome shotgun (WGS) entry which is preliminary data.</text>
</comment>
<keyword evidence="1" id="KW-0732">Signal</keyword>
<feature type="chain" id="PRO_5017407126" description="MD-2-related lipid-recognition domain-containing protein" evidence="1">
    <location>
        <begin position="20"/>
        <end position="152"/>
    </location>
</feature>
<dbReference type="OrthoDB" id="10404885at2759"/>
<proteinExistence type="predicted"/>
<evidence type="ECO:0008006" key="4">
    <source>
        <dbReference type="Google" id="ProtNLM"/>
    </source>
</evidence>
<evidence type="ECO:0000256" key="1">
    <source>
        <dbReference type="SAM" id="SignalP"/>
    </source>
</evidence>
<sequence length="152" mass="16833">MKNFIFSFILFALLLTVNADPFQLNKRPITFEACDPKLDLLTVKIRTNPPEIGKSESFDVSGNLTKNDITINQTFLIIEYQNVIGAPIADDYIQTFNNSFKAGTPFKISASDVPTPKLPDIYMLGVGVGNNKSDDMFACVYALVNGRSSEKN</sequence>
<reference evidence="2 3" key="1">
    <citation type="submission" date="2018-06" db="EMBL/GenBank/DDBJ databases">
        <title>Comparative genomics reveals the genomic features of Rhizophagus irregularis, R. cerebriforme, R. diaphanum and Gigaspora rosea, and their symbiotic lifestyle signature.</title>
        <authorList>
            <person name="Morin E."/>
            <person name="San Clemente H."/>
            <person name="Chen E.C.H."/>
            <person name="De La Providencia I."/>
            <person name="Hainaut M."/>
            <person name="Kuo A."/>
            <person name="Kohler A."/>
            <person name="Murat C."/>
            <person name="Tang N."/>
            <person name="Roy S."/>
            <person name="Loubradou J."/>
            <person name="Henrissat B."/>
            <person name="Grigoriev I.V."/>
            <person name="Corradi N."/>
            <person name="Roux C."/>
            <person name="Martin F.M."/>
        </authorList>
    </citation>
    <scope>NUCLEOTIDE SEQUENCE [LARGE SCALE GENOMIC DNA]</scope>
    <source>
        <strain evidence="2 3">DAOM 194757</strain>
    </source>
</reference>
<protein>
    <recommendedName>
        <fullName evidence="4">MD-2-related lipid-recognition domain-containing protein</fullName>
    </recommendedName>
</protein>
<dbReference type="Proteomes" id="UP000266673">
    <property type="component" value="Unassembled WGS sequence"/>
</dbReference>
<gene>
    <name evidence="2" type="ORF">C2G38_2161313</name>
</gene>
<accession>A0A397VX13</accession>
<dbReference type="EMBL" id="QKWP01000109">
    <property type="protein sequence ID" value="RIB27140.1"/>
    <property type="molecule type" value="Genomic_DNA"/>
</dbReference>
<evidence type="ECO:0000313" key="2">
    <source>
        <dbReference type="EMBL" id="RIB27140.1"/>
    </source>
</evidence>
<organism evidence="2 3">
    <name type="scientific">Gigaspora rosea</name>
    <dbReference type="NCBI Taxonomy" id="44941"/>
    <lineage>
        <taxon>Eukaryota</taxon>
        <taxon>Fungi</taxon>
        <taxon>Fungi incertae sedis</taxon>
        <taxon>Mucoromycota</taxon>
        <taxon>Glomeromycotina</taxon>
        <taxon>Glomeromycetes</taxon>
        <taxon>Diversisporales</taxon>
        <taxon>Gigasporaceae</taxon>
        <taxon>Gigaspora</taxon>
    </lineage>
</organism>
<evidence type="ECO:0000313" key="3">
    <source>
        <dbReference type="Proteomes" id="UP000266673"/>
    </source>
</evidence>